<keyword evidence="3 6" id="KW-0067">ATP-binding</keyword>
<dbReference type="CDD" id="cd16442">
    <property type="entry name" value="BPL"/>
    <property type="match status" value="1"/>
</dbReference>
<proteinExistence type="inferred from homology"/>
<evidence type="ECO:0000256" key="5">
    <source>
        <dbReference type="ARBA" id="ARBA00023267"/>
    </source>
</evidence>
<dbReference type="RefSeq" id="WP_138068694.1">
    <property type="nucleotide sequence ID" value="NZ_LR594035.1"/>
</dbReference>
<evidence type="ECO:0000313" key="10">
    <source>
        <dbReference type="EMBL" id="VTS31181.1"/>
    </source>
</evidence>
<dbReference type="InterPro" id="IPR036388">
    <property type="entry name" value="WH-like_DNA-bd_sf"/>
</dbReference>
<dbReference type="STRING" id="873448.STRPO_1997"/>
<organism evidence="10 11">
    <name type="scientific">Streptococcus pseudoporcinus</name>
    <dbReference type="NCBI Taxonomy" id="361101"/>
    <lineage>
        <taxon>Bacteria</taxon>
        <taxon>Bacillati</taxon>
        <taxon>Bacillota</taxon>
        <taxon>Bacilli</taxon>
        <taxon>Lactobacillales</taxon>
        <taxon>Streptococcaceae</taxon>
        <taxon>Streptococcus</taxon>
    </lineage>
</organism>
<feature type="binding site" evidence="6">
    <location>
        <position position="109"/>
    </location>
    <ligand>
        <name>biotin</name>
        <dbReference type="ChEBI" id="CHEBI:57586"/>
    </ligand>
</feature>
<sequence length="311" mass="34534">MKTSEKIYTLLNESNQFVSDEVLADKMNLSRTSIWKAIKSLENQGLVIEKSKVKGYKLLRGDLLLPNQISQAIGFPVTLTANSISTQKDAKDSITANGQTPHLFLATNQKKAKGRMNRDFFTSNTGGIYMSLHLKPNVTYAQLNPYTLMVASSIVKAISRLTGIETQIKWVNDIYLGQKKIAGIITEAITSVETGLITDVIIGLGLNFDIPSFPDEISSKAGSLFQGNASINRNQLIIEIWDLFFNITVKDHLKVYKEKSLVIDREVSFLEKEQLVAARAIDITDQGHLVIQLADGQEQILRSGEISLSSW</sequence>
<keyword evidence="4 6" id="KW-0238">DNA-binding</keyword>
<reference evidence="10 11" key="1">
    <citation type="submission" date="2019-05" db="EMBL/GenBank/DDBJ databases">
        <authorList>
            <consortium name="Pathogen Informatics"/>
        </authorList>
    </citation>
    <scope>NUCLEOTIDE SEQUENCE [LARGE SCALE GENOMIC DNA]</scope>
    <source>
        <strain evidence="10 11">NCTC5385</strain>
    </source>
</reference>
<dbReference type="EMBL" id="LR594035">
    <property type="protein sequence ID" value="VTS31181.1"/>
    <property type="molecule type" value="Genomic_DNA"/>
</dbReference>
<comment type="similarity">
    <text evidence="6">Belongs to the biotin--protein ligase family.</text>
</comment>
<dbReference type="EC" id="6.3.4.15" evidence="6"/>
<evidence type="ECO:0000256" key="2">
    <source>
        <dbReference type="ARBA" id="ARBA00022741"/>
    </source>
</evidence>
<dbReference type="GO" id="GO:0005524">
    <property type="term" value="F:ATP binding"/>
    <property type="evidence" value="ECO:0007669"/>
    <property type="project" value="UniProtKB-UniRule"/>
</dbReference>
<dbReference type="InterPro" id="IPR045864">
    <property type="entry name" value="aa-tRNA-synth_II/BPL/LPL"/>
</dbReference>
<dbReference type="Pfam" id="PF03099">
    <property type="entry name" value="BPL_LplA_LipB"/>
    <property type="match status" value="1"/>
</dbReference>
<feature type="binding site" evidence="6">
    <location>
        <position position="180"/>
    </location>
    <ligand>
        <name>biotin</name>
        <dbReference type="ChEBI" id="CHEBI:57586"/>
    </ligand>
</feature>
<feature type="domain" description="Helix-turn-helix type 11" evidence="9">
    <location>
        <begin position="5"/>
        <end position="57"/>
    </location>
</feature>
<dbReference type="SUPFAM" id="SSF55681">
    <property type="entry name" value="Class II aaRS and biotin synthetases"/>
    <property type="match status" value="1"/>
</dbReference>
<dbReference type="Gene3D" id="3.30.930.10">
    <property type="entry name" value="Bira Bifunctional Protein, Domain 2"/>
    <property type="match status" value="1"/>
</dbReference>
<name>A0A4U9YYL5_9STRE</name>
<accession>A0A4U9YYL5</accession>
<evidence type="ECO:0000259" key="9">
    <source>
        <dbReference type="Pfam" id="PF08279"/>
    </source>
</evidence>
<dbReference type="GO" id="GO:0016740">
    <property type="term" value="F:transferase activity"/>
    <property type="evidence" value="ECO:0007669"/>
    <property type="project" value="UniProtKB-ARBA"/>
</dbReference>
<evidence type="ECO:0000256" key="4">
    <source>
        <dbReference type="ARBA" id="ARBA00023125"/>
    </source>
</evidence>
<dbReference type="GO" id="GO:0006355">
    <property type="term" value="P:regulation of DNA-templated transcription"/>
    <property type="evidence" value="ECO:0007669"/>
    <property type="project" value="UniProtKB-UniRule"/>
</dbReference>
<dbReference type="NCBIfam" id="TIGR00121">
    <property type="entry name" value="birA_ligase"/>
    <property type="match status" value="1"/>
</dbReference>
<keyword evidence="5 6" id="KW-0092">Biotin</keyword>
<dbReference type="InterPro" id="IPR008988">
    <property type="entry name" value="Transcriptional_repressor_C"/>
</dbReference>
<dbReference type="HAMAP" id="MF_00978">
    <property type="entry name" value="Bifunct_BirA"/>
    <property type="match status" value="1"/>
</dbReference>
<dbReference type="InterPro" id="IPR004143">
    <property type="entry name" value="BPL_LPL_catalytic"/>
</dbReference>
<dbReference type="Gene3D" id="1.10.10.10">
    <property type="entry name" value="Winged helix-like DNA-binding domain superfamily/Winged helix DNA-binding domain"/>
    <property type="match status" value="1"/>
</dbReference>
<dbReference type="CDD" id="cd00090">
    <property type="entry name" value="HTH_ARSR"/>
    <property type="match status" value="1"/>
</dbReference>
<dbReference type="Pfam" id="PF08279">
    <property type="entry name" value="HTH_11"/>
    <property type="match status" value="1"/>
</dbReference>
<feature type="domain" description="Biotin protein ligase C-terminal" evidence="7">
    <location>
        <begin position="263"/>
        <end position="308"/>
    </location>
</feature>
<dbReference type="Pfam" id="PF02237">
    <property type="entry name" value="BPL_C"/>
    <property type="match status" value="1"/>
</dbReference>
<feature type="domain" description="BPL/LPL catalytic" evidence="8">
    <location>
        <begin position="98"/>
        <end position="207"/>
    </location>
</feature>
<comment type="catalytic activity">
    <reaction evidence="6">
        <text>biotin + L-lysyl-[protein] + ATP = N(6)-biotinyl-L-lysyl-[protein] + AMP + diphosphate + H(+)</text>
        <dbReference type="Rhea" id="RHEA:11756"/>
        <dbReference type="Rhea" id="RHEA-COMP:9752"/>
        <dbReference type="Rhea" id="RHEA-COMP:10505"/>
        <dbReference type="ChEBI" id="CHEBI:15378"/>
        <dbReference type="ChEBI" id="CHEBI:29969"/>
        <dbReference type="ChEBI" id="CHEBI:30616"/>
        <dbReference type="ChEBI" id="CHEBI:33019"/>
        <dbReference type="ChEBI" id="CHEBI:57586"/>
        <dbReference type="ChEBI" id="CHEBI:83144"/>
        <dbReference type="ChEBI" id="CHEBI:456215"/>
        <dbReference type="EC" id="6.3.4.15"/>
    </reaction>
</comment>
<evidence type="ECO:0000256" key="1">
    <source>
        <dbReference type="ARBA" id="ARBA00022598"/>
    </source>
</evidence>
<comment type="function">
    <text evidence="6">Acts both as a biotin--[acetyl-CoA-carboxylase] ligase and a repressor.</text>
</comment>
<evidence type="ECO:0000259" key="7">
    <source>
        <dbReference type="Pfam" id="PF02237"/>
    </source>
</evidence>
<keyword evidence="1 6" id="KW-0436">Ligase</keyword>
<dbReference type="GO" id="GO:0005737">
    <property type="term" value="C:cytoplasm"/>
    <property type="evidence" value="ECO:0007669"/>
    <property type="project" value="TreeGrafter"/>
</dbReference>
<dbReference type="InterPro" id="IPR036390">
    <property type="entry name" value="WH_DNA-bd_sf"/>
</dbReference>
<dbReference type="InterPro" id="IPR011991">
    <property type="entry name" value="ArsR-like_HTH"/>
</dbReference>
<keyword evidence="6" id="KW-0804">Transcription</keyword>
<dbReference type="AlphaFoldDB" id="A0A4U9YYL5"/>
<dbReference type="SUPFAM" id="SSF46785">
    <property type="entry name" value="Winged helix' DNA-binding domain"/>
    <property type="match status" value="1"/>
</dbReference>
<keyword evidence="6" id="KW-0678">Repressor</keyword>
<dbReference type="GO" id="GO:0003677">
    <property type="term" value="F:DNA binding"/>
    <property type="evidence" value="ECO:0007669"/>
    <property type="project" value="UniProtKB-UniRule"/>
</dbReference>
<keyword evidence="2 6" id="KW-0547">Nucleotide-binding</keyword>
<evidence type="ECO:0000259" key="8">
    <source>
        <dbReference type="Pfam" id="PF03099"/>
    </source>
</evidence>
<dbReference type="InterPro" id="IPR004408">
    <property type="entry name" value="Biotin_CoA_COase_ligase"/>
</dbReference>
<dbReference type="GO" id="GO:0009249">
    <property type="term" value="P:protein lipoylation"/>
    <property type="evidence" value="ECO:0007669"/>
    <property type="project" value="UniProtKB-ARBA"/>
</dbReference>
<gene>
    <name evidence="6 10" type="primary">birA</name>
    <name evidence="10" type="ORF">NCTC5385_01543</name>
</gene>
<evidence type="ECO:0000256" key="6">
    <source>
        <dbReference type="HAMAP-Rule" id="MF_00978"/>
    </source>
</evidence>
<dbReference type="PANTHER" id="PTHR12835:SF5">
    <property type="entry name" value="BIOTIN--PROTEIN LIGASE"/>
    <property type="match status" value="1"/>
</dbReference>
<dbReference type="Proteomes" id="UP000304914">
    <property type="component" value="Chromosome"/>
</dbReference>
<dbReference type="InterPro" id="IPR030855">
    <property type="entry name" value="Bifunct_BirA"/>
</dbReference>
<dbReference type="SUPFAM" id="SSF50037">
    <property type="entry name" value="C-terminal domain of transcriptional repressors"/>
    <property type="match status" value="1"/>
</dbReference>
<dbReference type="InterPro" id="IPR013196">
    <property type="entry name" value="HTH_11"/>
</dbReference>
<dbReference type="GO" id="GO:0004077">
    <property type="term" value="F:biotin--[biotin carboxyl-carrier protein] ligase activity"/>
    <property type="evidence" value="ECO:0007669"/>
    <property type="project" value="UniProtKB-UniRule"/>
</dbReference>
<dbReference type="PANTHER" id="PTHR12835">
    <property type="entry name" value="BIOTIN PROTEIN LIGASE"/>
    <property type="match status" value="1"/>
</dbReference>
<feature type="DNA-binding region" description="H-T-H motif" evidence="6">
    <location>
        <begin position="20"/>
        <end position="39"/>
    </location>
</feature>
<keyword evidence="6" id="KW-0805">Transcription regulation</keyword>
<comment type="caution">
    <text evidence="6">Lacks conserved residue(s) required for the propagation of feature annotation.</text>
</comment>
<protein>
    <recommendedName>
        <fullName evidence="6">Bifunctional ligase/repressor BirA</fullName>
    </recommendedName>
    <alternativeName>
        <fullName evidence="6">Biotin--[acetyl-CoA-carboxylase] ligase</fullName>
        <ecNumber evidence="6">6.3.4.15</ecNumber>
    </alternativeName>
    <alternativeName>
        <fullName evidence="6">Biotin--protein ligase</fullName>
    </alternativeName>
    <alternativeName>
        <fullName evidence="6">Biotin-[acetyl-CoA carboxylase] synthetase</fullName>
    </alternativeName>
</protein>
<dbReference type="NCBIfam" id="NF008846">
    <property type="entry name" value="PRK11886.1-1"/>
    <property type="match status" value="1"/>
</dbReference>
<dbReference type="InterPro" id="IPR003142">
    <property type="entry name" value="BPL_C"/>
</dbReference>
<evidence type="ECO:0000313" key="11">
    <source>
        <dbReference type="Proteomes" id="UP000304914"/>
    </source>
</evidence>
<dbReference type="Gene3D" id="2.30.30.100">
    <property type="match status" value="1"/>
</dbReference>
<evidence type="ECO:0000256" key="3">
    <source>
        <dbReference type="ARBA" id="ARBA00022840"/>
    </source>
</evidence>